<evidence type="ECO:0000313" key="2">
    <source>
        <dbReference type="Proteomes" id="UP000800038"/>
    </source>
</evidence>
<gene>
    <name evidence="1" type="ORF">EJ02DRAFT_55342</name>
</gene>
<dbReference type="AlphaFoldDB" id="A0A6A5S9W5"/>
<sequence>MLFGKIGGQLNQGARVGTAAVYTRGRRDSRLHVFHGEGLCAKTSICFFGGANTLPTREYRSAMVWPRCGISGISHASTSLAEVEWALLEDLHTRIARNPKKKRSITERHHLHLLYHGYSCNCLPLSILHPQLPSRPGRIFSHRSTASDKLQGLSR</sequence>
<name>A0A6A5S9W5_9PLEO</name>
<evidence type="ECO:0000313" key="1">
    <source>
        <dbReference type="EMBL" id="KAF1937451.1"/>
    </source>
</evidence>
<keyword evidence="2" id="KW-1185">Reference proteome</keyword>
<protein>
    <submittedName>
        <fullName evidence="1">Uncharacterized protein</fullName>
    </submittedName>
</protein>
<accession>A0A6A5S9W5</accession>
<proteinExistence type="predicted"/>
<reference evidence="1" key="1">
    <citation type="journal article" date="2020" name="Stud. Mycol.">
        <title>101 Dothideomycetes genomes: a test case for predicting lifestyles and emergence of pathogens.</title>
        <authorList>
            <person name="Haridas S."/>
            <person name="Albert R."/>
            <person name="Binder M."/>
            <person name="Bloem J."/>
            <person name="Labutti K."/>
            <person name="Salamov A."/>
            <person name="Andreopoulos B."/>
            <person name="Baker S."/>
            <person name="Barry K."/>
            <person name="Bills G."/>
            <person name="Bluhm B."/>
            <person name="Cannon C."/>
            <person name="Castanera R."/>
            <person name="Culley D."/>
            <person name="Daum C."/>
            <person name="Ezra D."/>
            <person name="Gonzalez J."/>
            <person name="Henrissat B."/>
            <person name="Kuo A."/>
            <person name="Liang C."/>
            <person name="Lipzen A."/>
            <person name="Lutzoni F."/>
            <person name="Magnuson J."/>
            <person name="Mondo S."/>
            <person name="Nolan M."/>
            <person name="Ohm R."/>
            <person name="Pangilinan J."/>
            <person name="Park H.-J."/>
            <person name="Ramirez L."/>
            <person name="Alfaro M."/>
            <person name="Sun H."/>
            <person name="Tritt A."/>
            <person name="Yoshinaga Y."/>
            <person name="Zwiers L.-H."/>
            <person name="Turgeon B."/>
            <person name="Goodwin S."/>
            <person name="Spatafora J."/>
            <person name="Crous P."/>
            <person name="Grigoriev I."/>
        </authorList>
    </citation>
    <scope>NUCLEOTIDE SEQUENCE</scope>
    <source>
        <strain evidence="1">CBS 161.51</strain>
    </source>
</reference>
<dbReference type="EMBL" id="ML976138">
    <property type="protein sequence ID" value="KAF1937451.1"/>
    <property type="molecule type" value="Genomic_DNA"/>
</dbReference>
<organism evidence="1 2">
    <name type="scientific">Clathrospora elynae</name>
    <dbReference type="NCBI Taxonomy" id="706981"/>
    <lineage>
        <taxon>Eukaryota</taxon>
        <taxon>Fungi</taxon>
        <taxon>Dikarya</taxon>
        <taxon>Ascomycota</taxon>
        <taxon>Pezizomycotina</taxon>
        <taxon>Dothideomycetes</taxon>
        <taxon>Pleosporomycetidae</taxon>
        <taxon>Pleosporales</taxon>
        <taxon>Diademaceae</taxon>
        <taxon>Clathrospora</taxon>
    </lineage>
</organism>
<dbReference type="Proteomes" id="UP000800038">
    <property type="component" value="Unassembled WGS sequence"/>
</dbReference>